<dbReference type="RefSeq" id="WP_183596687.1">
    <property type="nucleotide sequence ID" value="NZ_JACHXK010000001.1"/>
</dbReference>
<keyword evidence="2" id="KW-0472">Membrane</keyword>
<keyword evidence="4" id="KW-1185">Reference proteome</keyword>
<evidence type="ECO:0000256" key="2">
    <source>
        <dbReference type="SAM" id="Phobius"/>
    </source>
</evidence>
<name>A0A7W5ATZ5_9BACL</name>
<feature type="region of interest" description="Disordered" evidence="1">
    <location>
        <begin position="1"/>
        <end position="22"/>
    </location>
</feature>
<comment type="caution">
    <text evidence="3">The sequence shown here is derived from an EMBL/GenBank/DDBJ whole genome shotgun (WGS) entry which is preliminary data.</text>
</comment>
<protein>
    <submittedName>
        <fullName evidence="3">Type IV secretory pathway VirB10-like protein</fullName>
    </submittedName>
</protein>
<feature type="region of interest" description="Disordered" evidence="1">
    <location>
        <begin position="101"/>
        <end position="165"/>
    </location>
</feature>
<evidence type="ECO:0000256" key="1">
    <source>
        <dbReference type="SAM" id="MobiDB-lite"/>
    </source>
</evidence>
<dbReference type="AlphaFoldDB" id="A0A7W5ATZ5"/>
<dbReference type="EMBL" id="JACHXK010000001">
    <property type="protein sequence ID" value="MBB3108534.1"/>
    <property type="molecule type" value="Genomic_DNA"/>
</dbReference>
<organism evidence="3 4">
    <name type="scientific">Paenibacillus phyllosphaerae</name>
    <dbReference type="NCBI Taxonomy" id="274593"/>
    <lineage>
        <taxon>Bacteria</taxon>
        <taxon>Bacillati</taxon>
        <taxon>Bacillota</taxon>
        <taxon>Bacilli</taxon>
        <taxon>Bacillales</taxon>
        <taxon>Paenibacillaceae</taxon>
        <taxon>Paenibacillus</taxon>
    </lineage>
</organism>
<sequence>MDLPTRNQTNESSGGAPTRKSRSRKRWVIALSTLGVLVIAGFIAYPFAMAYVSDKMMSNIADQIVSPSEMEEMKKDPEIQKILKENIPNISLPEITETVAETTTDQETDTVASNTEAQDTDKQDSTTKSTSGTTDTTTTNSEKSTSTSTKSDDSASSTSNVMTKDEASKLLLSKFSKSELLKLAEKANGGLTAEEKKEIKDKLLSRISDSEFKALKVAAVVELAKQDGN</sequence>
<proteinExistence type="predicted"/>
<evidence type="ECO:0000313" key="3">
    <source>
        <dbReference type="EMBL" id="MBB3108534.1"/>
    </source>
</evidence>
<reference evidence="3 4" key="1">
    <citation type="submission" date="2020-08" db="EMBL/GenBank/DDBJ databases">
        <title>Genomic Encyclopedia of Type Strains, Phase III (KMG-III): the genomes of soil and plant-associated and newly described type strains.</title>
        <authorList>
            <person name="Whitman W."/>
        </authorList>
    </citation>
    <scope>NUCLEOTIDE SEQUENCE [LARGE SCALE GENOMIC DNA]</scope>
    <source>
        <strain evidence="3 4">CECT 5862</strain>
    </source>
</reference>
<feature type="compositionally biased region" description="Polar residues" evidence="1">
    <location>
        <begin position="101"/>
        <end position="117"/>
    </location>
</feature>
<feature type="transmembrane region" description="Helical" evidence="2">
    <location>
        <begin position="27"/>
        <end position="48"/>
    </location>
</feature>
<dbReference type="Proteomes" id="UP000570361">
    <property type="component" value="Unassembled WGS sequence"/>
</dbReference>
<feature type="compositionally biased region" description="Polar residues" evidence="1">
    <location>
        <begin position="1"/>
        <end position="15"/>
    </location>
</feature>
<gene>
    <name evidence="3" type="ORF">FHS18_000562</name>
</gene>
<keyword evidence="2" id="KW-1133">Transmembrane helix</keyword>
<keyword evidence="2" id="KW-0812">Transmembrane</keyword>
<feature type="compositionally biased region" description="Low complexity" evidence="1">
    <location>
        <begin position="126"/>
        <end position="159"/>
    </location>
</feature>
<evidence type="ECO:0000313" key="4">
    <source>
        <dbReference type="Proteomes" id="UP000570361"/>
    </source>
</evidence>
<accession>A0A7W5ATZ5</accession>